<keyword evidence="2" id="KW-0677">Repeat</keyword>
<organism evidence="8 9">
    <name type="scientific">Heyndrickxia coagulans</name>
    <name type="common">Weizmannia coagulans</name>
    <dbReference type="NCBI Taxonomy" id="1398"/>
    <lineage>
        <taxon>Bacteria</taxon>
        <taxon>Bacillati</taxon>
        <taxon>Bacillota</taxon>
        <taxon>Bacilli</taxon>
        <taxon>Bacillales</taxon>
        <taxon>Bacillaceae</taxon>
        <taxon>Heyndrickxia</taxon>
    </lineage>
</organism>
<dbReference type="SUPFAM" id="SSF63520">
    <property type="entry name" value="PTS-regulatory domain, PRD"/>
    <property type="match status" value="1"/>
</dbReference>
<dbReference type="Pfam" id="PF08279">
    <property type="entry name" value="HTH_11"/>
    <property type="match status" value="1"/>
</dbReference>
<evidence type="ECO:0000256" key="5">
    <source>
        <dbReference type="ARBA" id="ARBA00023163"/>
    </source>
</evidence>
<dbReference type="Gene3D" id="1.10.10.10">
    <property type="entry name" value="Winged helix-like DNA-binding domain superfamily/Winged helix DNA-binding domain"/>
    <property type="match status" value="2"/>
</dbReference>
<dbReference type="InterPro" id="IPR050661">
    <property type="entry name" value="BglG_antiterminators"/>
</dbReference>
<evidence type="ECO:0000256" key="4">
    <source>
        <dbReference type="ARBA" id="ARBA00023159"/>
    </source>
</evidence>
<feature type="domain" description="PTS EIIB type-2" evidence="6">
    <location>
        <begin position="423"/>
        <end position="513"/>
    </location>
</feature>
<dbReference type="CDD" id="cd05568">
    <property type="entry name" value="PTS_IIB_bgl_like"/>
    <property type="match status" value="1"/>
</dbReference>
<dbReference type="SUPFAM" id="SSF52794">
    <property type="entry name" value="PTS system IIB component-like"/>
    <property type="match status" value="1"/>
</dbReference>
<dbReference type="GO" id="GO:0009401">
    <property type="term" value="P:phosphoenolpyruvate-dependent sugar phosphotransferase system"/>
    <property type="evidence" value="ECO:0007669"/>
    <property type="project" value="InterPro"/>
</dbReference>
<dbReference type="Pfam" id="PF05043">
    <property type="entry name" value="Mga"/>
    <property type="match status" value="1"/>
</dbReference>
<proteinExistence type="predicted"/>
<keyword evidence="3" id="KW-0805">Transcription regulation</keyword>
<dbReference type="InterPro" id="IPR036390">
    <property type="entry name" value="WH_DNA-bd_sf"/>
</dbReference>
<dbReference type="PANTHER" id="PTHR30185:SF18">
    <property type="entry name" value="TRANSCRIPTIONAL REGULATOR MTLR"/>
    <property type="match status" value="1"/>
</dbReference>
<dbReference type="SUPFAM" id="SSF46785">
    <property type="entry name" value="Winged helix' DNA-binding domain"/>
    <property type="match status" value="1"/>
</dbReference>
<dbReference type="Pfam" id="PF00874">
    <property type="entry name" value="PRD"/>
    <property type="match status" value="1"/>
</dbReference>
<feature type="domain" description="PRD" evidence="7">
    <location>
        <begin position="312"/>
        <end position="421"/>
    </location>
</feature>
<gene>
    <name evidence="8" type="ORF">HMPREF3213_00579</name>
</gene>
<dbReference type="Gene3D" id="3.40.50.2300">
    <property type="match status" value="1"/>
</dbReference>
<evidence type="ECO:0000259" key="7">
    <source>
        <dbReference type="PROSITE" id="PS51372"/>
    </source>
</evidence>
<dbReference type="InterPro" id="IPR013011">
    <property type="entry name" value="PTS_EIIB_2"/>
</dbReference>
<keyword evidence="4" id="KW-0010">Activator</keyword>
<dbReference type="PROSITE" id="PS51099">
    <property type="entry name" value="PTS_EIIB_TYPE_2"/>
    <property type="match status" value="1"/>
</dbReference>
<name>A0A133KZZ4_HEYCO</name>
<sequence>MLVSLRYGKEVNKKRMANNLNERQKKILKILQDANSFLTASDLSCQLSVSTKTIYRDIQELANCNFEEYKLIKKENLGYMLVKEHRNDEDFISISNPEERRINLLLYLLSIAPMKTSIQKLSERYFVSQSSILNDFKHIEKRIEPYCLKLRRERSGTFIKGHQLSVNRLMSVMIESFLKQAGDPFSQYAIPAFIDQVKNDYIRLHEIKKILHDIQEEHEILLDQPFYLTLFCSLLSVVEKNLNQLQPAFQEKSFEPVDSSSKIYSITKDLVKKLEEYYSFRLKRSDFNKLYYIFKAYKLNSRILLNQETEEIMNEKVNLLSKQLIKGISEKSGYFLEDDELLNEQLTLHLHSMVYRLNHDIYIVNPILKSIQSNFKETFEMVKECAELVNMKGCFVKHITDEEIGYITLYFQISIDDKATKKIPVLIECSSGIGTSHLLSEKIRKTFPNLDIKRIVSQHRTKICDYSDIELVISTVKTHNANNKPTILVSPILNKEDKHKIEKFIDDYYKKQKTINMHEGIDSEKQLNNLFTEY</sequence>
<dbReference type="AlphaFoldDB" id="A0A133KZZ4"/>
<dbReference type="EMBL" id="LRPN01000020">
    <property type="protein sequence ID" value="KWZ85146.1"/>
    <property type="molecule type" value="Genomic_DNA"/>
</dbReference>
<evidence type="ECO:0000256" key="3">
    <source>
        <dbReference type="ARBA" id="ARBA00023015"/>
    </source>
</evidence>
<dbReference type="PATRIC" id="fig|1398.22.peg.574"/>
<dbReference type="InterPro" id="IPR013196">
    <property type="entry name" value="HTH_11"/>
</dbReference>
<dbReference type="PROSITE" id="PS51372">
    <property type="entry name" value="PRD_2"/>
    <property type="match status" value="1"/>
</dbReference>
<dbReference type="PANTHER" id="PTHR30185">
    <property type="entry name" value="CRYPTIC BETA-GLUCOSIDE BGL OPERON ANTITERMINATOR"/>
    <property type="match status" value="1"/>
</dbReference>
<dbReference type="InterPro" id="IPR036634">
    <property type="entry name" value="PRD_sf"/>
</dbReference>
<keyword evidence="1" id="KW-0808">Transferase</keyword>
<dbReference type="InterPro" id="IPR036095">
    <property type="entry name" value="PTS_EIIB-like_sf"/>
</dbReference>
<dbReference type="InterPro" id="IPR036388">
    <property type="entry name" value="WH-like_DNA-bd_sf"/>
</dbReference>
<dbReference type="GO" id="GO:0006355">
    <property type="term" value="P:regulation of DNA-templated transcription"/>
    <property type="evidence" value="ECO:0007669"/>
    <property type="project" value="InterPro"/>
</dbReference>
<reference evidence="9" key="1">
    <citation type="submission" date="2016-01" db="EMBL/GenBank/DDBJ databases">
        <authorList>
            <person name="Mitreva M."/>
            <person name="Pepin K.H."/>
            <person name="Mihindukulasuriya K.A."/>
            <person name="Fulton R."/>
            <person name="Fronick C."/>
            <person name="O'Laughlin M."/>
            <person name="Miner T."/>
            <person name="Herter B."/>
            <person name="Rosa B.A."/>
            <person name="Cordes M."/>
            <person name="Tomlinson C."/>
            <person name="Wollam A."/>
            <person name="Palsikar V.B."/>
            <person name="Mardis E.R."/>
            <person name="Wilson R.K."/>
        </authorList>
    </citation>
    <scope>NUCLEOTIDE SEQUENCE [LARGE SCALE GENOMIC DNA]</scope>
    <source>
        <strain evidence="9">GED7749B</strain>
    </source>
</reference>
<dbReference type="Gene3D" id="1.10.1790.10">
    <property type="entry name" value="PRD domain"/>
    <property type="match status" value="1"/>
</dbReference>
<protein>
    <submittedName>
        <fullName evidence="8">PRD domain protein</fullName>
    </submittedName>
</protein>
<dbReference type="GO" id="GO:0008982">
    <property type="term" value="F:protein-N(PI)-phosphohistidine-sugar phosphotransferase activity"/>
    <property type="evidence" value="ECO:0007669"/>
    <property type="project" value="InterPro"/>
</dbReference>
<dbReference type="InterPro" id="IPR007737">
    <property type="entry name" value="Mga_HTH"/>
</dbReference>
<evidence type="ECO:0000313" key="8">
    <source>
        <dbReference type="EMBL" id="KWZ85146.1"/>
    </source>
</evidence>
<keyword evidence="5" id="KW-0804">Transcription</keyword>
<evidence type="ECO:0000259" key="6">
    <source>
        <dbReference type="PROSITE" id="PS51099"/>
    </source>
</evidence>
<dbReference type="InterPro" id="IPR011608">
    <property type="entry name" value="PRD"/>
</dbReference>
<dbReference type="Proteomes" id="UP000070376">
    <property type="component" value="Unassembled WGS sequence"/>
</dbReference>
<evidence type="ECO:0000256" key="1">
    <source>
        <dbReference type="ARBA" id="ARBA00022679"/>
    </source>
</evidence>
<accession>A0A133KZZ4</accession>
<comment type="caution">
    <text evidence="8">The sequence shown here is derived from an EMBL/GenBank/DDBJ whole genome shotgun (WGS) entry which is preliminary data.</text>
</comment>
<evidence type="ECO:0000313" key="9">
    <source>
        <dbReference type="Proteomes" id="UP000070376"/>
    </source>
</evidence>
<evidence type="ECO:0000256" key="2">
    <source>
        <dbReference type="ARBA" id="ARBA00022737"/>
    </source>
</evidence>